<evidence type="ECO:0000256" key="1">
    <source>
        <dbReference type="ARBA" id="ARBA00001971"/>
    </source>
</evidence>
<dbReference type="GO" id="GO:0046872">
    <property type="term" value="F:metal ion binding"/>
    <property type="evidence" value="ECO:0007669"/>
    <property type="project" value="UniProtKB-KW"/>
</dbReference>
<dbReference type="EMBL" id="POQS01000001">
    <property type="protein sequence ID" value="PND35097.1"/>
    <property type="molecule type" value="Genomic_DNA"/>
</dbReference>
<evidence type="ECO:0000256" key="7">
    <source>
        <dbReference type="ARBA" id="ARBA00022723"/>
    </source>
</evidence>
<feature type="binding site" evidence="14">
    <location>
        <position position="262"/>
    </location>
    <ligand>
        <name>heme</name>
        <dbReference type="ChEBI" id="CHEBI:30413"/>
    </ligand>
</feature>
<evidence type="ECO:0000313" key="17">
    <source>
        <dbReference type="EMBL" id="PND35097.1"/>
    </source>
</evidence>
<evidence type="ECO:0000256" key="8">
    <source>
        <dbReference type="ARBA" id="ARBA00023002"/>
    </source>
</evidence>
<dbReference type="GO" id="GO:0006979">
    <property type="term" value="P:response to oxidative stress"/>
    <property type="evidence" value="ECO:0007669"/>
    <property type="project" value="InterPro"/>
</dbReference>
<dbReference type="InterPro" id="IPR024708">
    <property type="entry name" value="Catalase_AS"/>
</dbReference>
<dbReference type="FunFam" id="2.40.180.10:FF:000003">
    <property type="entry name" value="Catalase"/>
    <property type="match status" value="1"/>
</dbReference>
<feature type="active site" evidence="12">
    <location>
        <position position="176"/>
    </location>
</feature>
<dbReference type="Pfam" id="PF00199">
    <property type="entry name" value="Catalase"/>
    <property type="match status" value="1"/>
</dbReference>
<evidence type="ECO:0000256" key="4">
    <source>
        <dbReference type="ARBA" id="ARBA00012314"/>
    </source>
</evidence>
<dbReference type="PRINTS" id="PR00067">
    <property type="entry name" value="CATALASE"/>
</dbReference>
<evidence type="ECO:0000256" key="12">
    <source>
        <dbReference type="PIRSR" id="PIRSR038927-1"/>
    </source>
</evidence>
<dbReference type="GO" id="GO:0020037">
    <property type="term" value="F:heme binding"/>
    <property type="evidence" value="ECO:0007669"/>
    <property type="project" value="UniProtKB-UniRule"/>
</dbReference>
<protein>
    <recommendedName>
        <fullName evidence="4 11">Catalase</fullName>
        <ecNumber evidence="4 11">1.11.1.6</ecNumber>
    </recommendedName>
</protein>
<feature type="compositionally biased region" description="Low complexity" evidence="15">
    <location>
        <begin position="39"/>
        <end position="53"/>
    </location>
</feature>
<dbReference type="GO" id="GO:0042744">
    <property type="term" value="P:hydrogen peroxide catabolic process"/>
    <property type="evidence" value="ECO:0007669"/>
    <property type="project" value="UniProtKB-UniRule"/>
</dbReference>
<feature type="binding site" evidence="14">
    <location>
        <position position="213"/>
    </location>
    <ligand>
        <name>heme</name>
        <dbReference type="ChEBI" id="CHEBI:30413"/>
    </ligand>
</feature>
<dbReference type="PROSITE" id="PS51402">
    <property type="entry name" value="CATALASE_3"/>
    <property type="match status" value="1"/>
</dbReference>
<feature type="binding site" evidence="14">
    <location>
        <position position="173"/>
    </location>
    <ligand>
        <name>heme</name>
        <dbReference type="ChEBI" id="CHEBI:30413"/>
    </ligand>
</feature>
<keyword evidence="7 11" id="KW-0479">Metal-binding</keyword>
<accession>A0A2N8KNS4</accession>
<feature type="domain" description="Catalase core" evidence="16">
    <location>
        <begin position="129"/>
        <end position="517"/>
    </location>
</feature>
<reference evidence="17 18" key="1">
    <citation type="submission" date="2018-01" db="EMBL/GenBank/DDBJ databases">
        <title>The draft genome of an aniline degradation strain ANB-1.</title>
        <authorList>
            <person name="Zhang L."/>
            <person name="Jiang J."/>
        </authorList>
    </citation>
    <scope>NUCLEOTIDE SEQUENCE [LARGE SCALE GENOMIC DNA]</scope>
    <source>
        <strain evidence="17 18">ANB-1</strain>
    </source>
</reference>
<sequence>MPGKKPAKAGAAPAVDSAYQNTDSGPGAAPEGGARGRARSPAARRAAAVDAAASALDHNAGKAAEYGEEGARCPYTGAIVSATDPAAGASSLSESADSPKTGGPAAPGVNAADGRLARVRADPTGQPLTTNQGVRVSDNQHSLKAGLRGPALLKDFILREKITHFDHERIPERIVHARGSAAHGYFVCERALTDLTAAAPFAEVGKRTPVFVRFSTVAGERGSKDTARDVRGFAVKFYTDEGNWDLVGNNMPVFFIQDAMKFPDLVHAVKPEPHHGMPQAASAHDTFWDFVSLMPESTHMLMWLMSDRAIPRSFRMMQGFGVHTFRFVNADGESRLVKFHWNPLLGTHSQVWDEAVKTAGADPDFHRRDLWEAIDSGTPPQWELGVQVFTEEEAERFSFDVLDATKIVPEELVPVVPVGRLVLDRNPDNFFAETEQVAFCAAHVVPGLDFTNDPLLAGRIHSYVDTQISRLGGPNFHEIPINAPLAPVQNNQRDGMHRQAIHRGRAAYEPNSLGGGCPFQAGMDGFVSFPEPVAGDELRGHPEKFAEHYNQATLFYLSQTEWERRHIASAFAFELSKVTVPAVRRRMVASLRNVSDELAGSVAQRLGMALPDPLPRACEPPAPEVEVSPALSLTARPGDGGAATRKVAILVAEGVDARAVRALADALIAAGVVVRLVGQRIGPLSGEGEVLDADASLDNQPSVLFDGAIAPGGAAAAERLHADGRALEFLRDAYRHGKTLMGLAEGKQLFVAAGIEPDEADGGLLLVDGEPGNSAPLFLEALGRHRHPERETDPPVV</sequence>
<evidence type="ECO:0000256" key="3">
    <source>
        <dbReference type="ARBA" id="ARBA00010660"/>
    </source>
</evidence>
<evidence type="ECO:0000256" key="10">
    <source>
        <dbReference type="ARBA" id="ARBA00023324"/>
    </source>
</evidence>
<dbReference type="SMART" id="SM01060">
    <property type="entry name" value="Catalase"/>
    <property type="match status" value="1"/>
</dbReference>
<dbReference type="GO" id="GO:0005829">
    <property type="term" value="C:cytosol"/>
    <property type="evidence" value="ECO:0007669"/>
    <property type="project" value="TreeGrafter"/>
</dbReference>
<organism evidence="17 18">
    <name type="scientific">Achromobacter pulmonis</name>
    <dbReference type="NCBI Taxonomy" id="1389932"/>
    <lineage>
        <taxon>Bacteria</taxon>
        <taxon>Pseudomonadati</taxon>
        <taxon>Pseudomonadota</taxon>
        <taxon>Betaproteobacteria</taxon>
        <taxon>Burkholderiales</taxon>
        <taxon>Alcaligenaceae</taxon>
        <taxon>Achromobacter</taxon>
    </lineage>
</organism>
<dbReference type="PANTHER" id="PTHR42821:SF1">
    <property type="entry name" value="CATALASE-B"/>
    <property type="match status" value="1"/>
</dbReference>
<feature type="binding site" evidence="14">
    <location>
        <position position="470"/>
    </location>
    <ligand>
        <name>heme</name>
        <dbReference type="ChEBI" id="CHEBI:30413"/>
    </ligand>
</feature>
<keyword evidence="8 11" id="KW-0560">Oxidoreductase</keyword>
<dbReference type="Gene3D" id="1.20.1370.20">
    <property type="match status" value="1"/>
</dbReference>
<dbReference type="PANTHER" id="PTHR42821">
    <property type="entry name" value="CATALASE"/>
    <property type="match status" value="1"/>
</dbReference>
<keyword evidence="18" id="KW-1185">Reference proteome</keyword>
<evidence type="ECO:0000259" key="16">
    <source>
        <dbReference type="SMART" id="SM01060"/>
    </source>
</evidence>
<comment type="function">
    <text evidence="2 11">Decomposes hydrogen peroxide into water and oxygen; serves to protect cells from the toxic effects of hydrogen peroxide.</text>
</comment>
<dbReference type="InterPro" id="IPR010582">
    <property type="entry name" value="Catalase_immune_responsive"/>
</dbReference>
<evidence type="ECO:0000256" key="15">
    <source>
        <dbReference type="SAM" id="MobiDB-lite"/>
    </source>
</evidence>
<dbReference type="Pfam" id="PF18011">
    <property type="entry name" value="Catalase_C"/>
    <property type="match status" value="1"/>
</dbReference>
<proteinExistence type="inferred from homology"/>
<feature type="binding site" description="axial binding residue" evidence="13">
    <location>
        <position position="463"/>
    </location>
    <ligand>
        <name>heme</name>
        <dbReference type="ChEBI" id="CHEBI:30413"/>
    </ligand>
    <ligandPart>
        <name>Fe</name>
        <dbReference type="ChEBI" id="CHEBI:18248"/>
    </ligandPart>
</feature>
<comment type="similarity">
    <text evidence="3">Belongs to the catalase family. HPII subfamily.</text>
</comment>
<evidence type="ECO:0000256" key="9">
    <source>
        <dbReference type="ARBA" id="ARBA00023004"/>
    </source>
</evidence>
<dbReference type="InterPro" id="IPR024712">
    <property type="entry name" value="Catalase_clade2"/>
</dbReference>
<dbReference type="PROSITE" id="PS00438">
    <property type="entry name" value="CATALASE_2"/>
    <property type="match status" value="1"/>
</dbReference>
<dbReference type="SUPFAM" id="SSF56634">
    <property type="entry name" value="Heme-dependent catalase-like"/>
    <property type="match status" value="1"/>
</dbReference>
<dbReference type="PIRSF" id="PIRSF038927">
    <property type="entry name" value="Catalase_clade2"/>
    <property type="match status" value="1"/>
</dbReference>
<evidence type="ECO:0000256" key="2">
    <source>
        <dbReference type="ARBA" id="ARBA00002974"/>
    </source>
</evidence>
<evidence type="ECO:0000313" key="18">
    <source>
        <dbReference type="Proteomes" id="UP000235994"/>
    </source>
</evidence>
<dbReference type="InterPro" id="IPR020835">
    <property type="entry name" value="Catalase_sf"/>
</dbReference>
<evidence type="ECO:0000256" key="14">
    <source>
        <dbReference type="PIRSR" id="PIRSR038927-3"/>
    </source>
</evidence>
<dbReference type="CDD" id="cd03132">
    <property type="entry name" value="GATase1_catalase"/>
    <property type="match status" value="1"/>
</dbReference>
<feature type="region of interest" description="Disordered" evidence="15">
    <location>
        <begin position="1"/>
        <end position="53"/>
    </location>
</feature>
<comment type="caution">
    <text evidence="17">The sequence shown here is derived from an EMBL/GenBank/DDBJ whole genome shotgun (WGS) entry which is preliminary data.</text>
</comment>
<evidence type="ECO:0000256" key="13">
    <source>
        <dbReference type="PIRSR" id="PIRSR038927-2"/>
    </source>
</evidence>
<dbReference type="Pfam" id="PF06628">
    <property type="entry name" value="Catalase-rel"/>
    <property type="match status" value="1"/>
</dbReference>
<dbReference type="RefSeq" id="WP_102771042.1">
    <property type="nucleotide sequence ID" value="NZ_POQS01000001.1"/>
</dbReference>
<feature type="binding site" evidence="14">
    <location>
        <position position="459"/>
    </location>
    <ligand>
        <name>heme</name>
        <dbReference type="ChEBI" id="CHEBI:30413"/>
    </ligand>
</feature>
<comment type="catalytic activity">
    <reaction evidence="11">
        <text>2 H2O2 = O2 + 2 H2O</text>
        <dbReference type="Rhea" id="RHEA:20309"/>
        <dbReference type="ChEBI" id="CHEBI:15377"/>
        <dbReference type="ChEBI" id="CHEBI:15379"/>
        <dbReference type="ChEBI" id="CHEBI:16240"/>
        <dbReference type="EC" id="1.11.1.6"/>
    </reaction>
</comment>
<dbReference type="EC" id="1.11.1.6" evidence="4 11"/>
<dbReference type="InterPro" id="IPR029062">
    <property type="entry name" value="Class_I_gatase-like"/>
</dbReference>
<dbReference type="GO" id="GO:0004096">
    <property type="term" value="F:catalase activity"/>
    <property type="evidence" value="ECO:0007669"/>
    <property type="project" value="UniProtKB-UniRule"/>
</dbReference>
<dbReference type="AlphaFoldDB" id="A0A2N8KNS4"/>
<keyword evidence="5 11" id="KW-0575">Peroxidase</keyword>
<keyword evidence="9 11" id="KW-0408">Iron</keyword>
<feature type="region of interest" description="Disordered" evidence="15">
    <location>
        <begin position="88"/>
        <end position="112"/>
    </location>
</feature>
<name>A0A2N8KNS4_9BURK</name>
<dbReference type="Gene3D" id="2.40.180.10">
    <property type="entry name" value="Catalase core domain"/>
    <property type="match status" value="1"/>
</dbReference>
<dbReference type="InterPro" id="IPR011614">
    <property type="entry name" value="Catalase_core"/>
</dbReference>
<evidence type="ECO:0000256" key="5">
    <source>
        <dbReference type="ARBA" id="ARBA00022559"/>
    </source>
</evidence>
<feature type="active site" evidence="12">
    <location>
        <position position="249"/>
    </location>
</feature>
<evidence type="ECO:0000256" key="11">
    <source>
        <dbReference type="PIRNR" id="PIRNR038927"/>
    </source>
</evidence>
<dbReference type="SUPFAM" id="SSF52317">
    <property type="entry name" value="Class I glutamine amidotransferase-like"/>
    <property type="match status" value="1"/>
</dbReference>
<dbReference type="InterPro" id="IPR041399">
    <property type="entry name" value="Catalase_large_C"/>
</dbReference>
<keyword evidence="10 11" id="KW-0376">Hydrogen peroxide</keyword>
<dbReference type="InterPro" id="IPR043156">
    <property type="entry name" value="Catalase_clade2_helical"/>
</dbReference>
<dbReference type="InterPro" id="IPR018028">
    <property type="entry name" value="Catalase"/>
</dbReference>
<dbReference type="Gene3D" id="3.40.50.880">
    <property type="match status" value="1"/>
</dbReference>
<gene>
    <name evidence="17" type="ORF">C1I89_01485</name>
</gene>
<dbReference type="Proteomes" id="UP000235994">
    <property type="component" value="Unassembled WGS sequence"/>
</dbReference>
<evidence type="ECO:0000256" key="6">
    <source>
        <dbReference type="ARBA" id="ARBA00022617"/>
    </source>
</evidence>
<feature type="compositionally biased region" description="Low complexity" evidence="15">
    <location>
        <begin position="1"/>
        <end position="14"/>
    </location>
</feature>
<comment type="cofactor">
    <cofactor evidence="1 11 13">
        <name>heme</name>
        <dbReference type="ChEBI" id="CHEBI:30413"/>
    </cofactor>
</comment>
<keyword evidence="6 11" id="KW-0349">Heme</keyword>